<dbReference type="GO" id="GO:0003700">
    <property type="term" value="F:DNA-binding transcription factor activity"/>
    <property type="evidence" value="ECO:0007669"/>
    <property type="project" value="InterPro"/>
</dbReference>
<gene>
    <name evidence="7" type="primary">gcvA_1</name>
    <name evidence="6" type="ORF">CRN84_03685</name>
    <name evidence="7" type="ORF">NCTC12282_01342</name>
</gene>
<evidence type="ECO:0000256" key="3">
    <source>
        <dbReference type="ARBA" id="ARBA00023125"/>
    </source>
</evidence>
<protein>
    <submittedName>
        <fullName evidence="6">DNA-binding transcriptional regulator DsdC</fullName>
    </submittedName>
    <submittedName>
        <fullName evidence="7">Gcv operon activator</fullName>
    </submittedName>
</protein>
<dbReference type="PANTHER" id="PTHR30537:SF32">
    <property type="entry name" value="HTH-TYPE TRANSCRIPTIONAL REGULATOR DSDC"/>
    <property type="match status" value="1"/>
</dbReference>
<proteinExistence type="inferred from homology"/>
<dbReference type="NCBIfam" id="NF007491">
    <property type="entry name" value="PRK10086.1"/>
    <property type="match status" value="1"/>
</dbReference>
<evidence type="ECO:0000256" key="1">
    <source>
        <dbReference type="ARBA" id="ARBA00009437"/>
    </source>
</evidence>
<keyword evidence="2" id="KW-0805">Transcription regulation</keyword>
<dbReference type="STRING" id="1111728.GCA_000427805_04514"/>
<dbReference type="PRINTS" id="PR00039">
    <property type="entry name" value="HTHLYSR"/>
</dbReference>
<accession>A0A2C6DJI4</accession>
<dbReference type="InterPro" id="IPR005119">
    <property type="entry name" value="LysR_subst-bd"/>
</dbReference>
<dbReference type="PANTHER" id="PTHR30537">
    <property type="entry name" value="HTH-TYPE TRANSCRIPTIONAL REGULATOR"/>
    <property type="match status" value="1"/>
</dbReference>
<dbReference type="InterPro" id="IPR036388">
    <property type="entry name" value="WH-like_DNA-bd_sf"/>
</dbReference>
<dbReference type="CDD" id="cd08432">
    <property type="entry name" value="PBP2_GcdR_TrpI_HvrB_AmpR_like"/>
    <property type="match status" value="1"/>
</dbReference>
<dbReference type="PROSITE" id="PS50931">
    <property type="entry name" value="HTH_LYSR"/>
    <property type="match status" value="1"/>
</dbReference>
<evidence type="ECO:0000256" key="2">
    <source>
        <dbReference type="ARBA" id="ARBA00023015"/>
    </source>
</evidence>
<organism evidence="6 8">
    <name type="scientific">Budvicia aquatica</name>
    <dbReference type="NCBI Taxonomy" id="82979"/>
    <lineage>
        <taxon>Bacteria</taxon>
        <taxon>Pseudomonadati</taxon>
        <taxon>Pseudomonadota</taxon>
        <taxon>Gammaproteobacteria</taxon>
        <taxon>Enterobacterales</taxon>
        <taxon>Budviciaceae</taxon>
        <taxon>Budvicia</taxon>
    </lineage>
</organism>
<feature type="domain" description="HTH lysR-type" evidence="5">
    <location>
        <begin position="22"/>
        <end position="79"/>
    </location>
</feature>
<dbReference type="Gene3D" id="3.40.190.10">
    <property type="entry name" value="Periplasmic binding protein-like II"/>
    <property type="match status" value="2"/>
</dbReference>
<evidence type="ECO:0000313" key="9">
    <source>
        <dbReference type="Proteomes" id="UP000373449"/>
    </source>
</evidence>
<reference evidence="7 9" key="3">
    <citation type="submission" date="2019-03" db="EMBL/GenBank/DDBJ databases">
        <authorList>
            <consortium name="Pathogen Informatics"/>
        </authorList>
    </citation>
    <scope>NUCLEOTIDE SEQUENCE [LARGE SCALE GENOMIC DNA]</scope>
    <source>
        <strain evidence="7 9">NCTC12282</strain>
    </source>
</reference>
<keyword evidence="8" id="KW-1185">Reference proteome</keyword>
<dbReference type="InterPro" id="IPR036390">
    <property type="entry name" value="WH_DNA-bd_sf"/>
</dbReference>
<dbReference type="Pfam" id="PF00126">
    <property type="entry name" value="HTH_1"/>
    <property type="match status" value="1"/>
</dbReference>
<dbReference type="EMBL" id="CAADJA010000002">
    <property type="protein sequence ID" value="VFS46433.1"/>
    <property type="molecule type" value="Genomic_DNA"/>
</dbReference>
<dbReference type="FunFam" id="1.10.10.10:FF:000038">
    <property type="entry name" value="Glycine cleavage system transcriptional activator"/>
    <property type="match status" value="1"/>
</dbReference>
<reference evidence="8" key="2">
    <citation type="submission" date="2017-09" db="EMBL/GenBank/DDBJ databases">
        <title>FDA dAtabase for Regulatory Grade micrObial Sequences (FDA-ARGOS): Supporting development and validation of Infectious Disease Dx tests.</title>
        <authorList>
            <person name="Minogue T."/>
            <person name="Wolcott M."/>
            <person name="Wasieloski L."/>
            <person name="Aguilar W."/>
            <person name="Moore D."/>
            <person name="Tallon L."/>
            <person name="Sadzewicz L."/>
            <person name="Ott S."/>
            <person name="Zhao X."/>
            <person name="Nagaraj S."/>
            <person name="Vavikolanu K."/>
            <person name="Aluvathingal J."/>
            <person name="Nadendla S."/>
            <person name="Sichtig H."/>
        </authorList>
    </citation>
    <scope>NUCLEOTIDE SEQUENCE [LARGE SCALE GENOMIC DNA]</scope>
    <source>
        <strain evidence="8">FDAARGOS_387</strain>
    </source>
</reference>
<evidence type="ECO:0000313" key="7">
    <source>
        <dbReference type="EMBL" id="VFS46433.1"/>
    </source>
</evidence>
<dbReference type="InterPro" id="IPR011781">
    <property type="entry name" value="DsdC"/>
</dbReference>
<evidence type="ECO:0000259" key="5">
    <source>
        <dbReference type="PROSITE" id="PS50931"/>
    </source>
</evidence>
<keyword evidence="3 6" id="KW-0238">DNA-binding</keyword>
<dbReference type="SUPFAM" id="SSF53850">
    <property type="entry name" value="Periplasmic binding protein-like II"/>
    <property type="match status" value="1"/>
</dbReference>
<keyword evidence="4" id="KW-0804">Transcription</keyword>
<dbReference type="EMBL" id="PDDX01000001">
    <property type="protein sequence ID" value="PHI28492.1"/>
    <property type="molecule type" value="Genomic_DNA"/>
</dbReference>
<dbReference type="Gene3D" id="1.10.10.10">
    <property type="entry name" value="Winged helix-like DNA-binding domain superfamily/Winged helix DNA-binding domain"/>
    <property type="match status" value="1"/>
</dbReference>
<evidence type="ECO:0000313" key="6">
    <source>
        <dbReference type="EMBL" id="PHI28492.1"/>
    </source>
</evidence>
<dbReference type="Pfam" id="PF03466">
    <property type="entry name" value="LysR_substrate"/>
    <property type="match status" value="1"/>
</dbReference>
<dbReference type="Proteomes" id="UP000373449">
    <property type="component" value="Unassembled WGS sequence"/>
</dbReference>
<dbReference type="SUPFAM" id="SSF46785">
    <property type="entry name" value="Winged helix' DNA-binding domain"/>
    <property type="match status" value="1"/>
</dbReference>
<dbReference type="OrthoDB" id="5526340at2"/>
<dbReference type="Proteomes" id="UP000224974">
    <property type="component" value="Unassembled WGS sequence"/>
</dbReference>
<dbReference type="RefSeq" id="WP_029093803.1">
    <property type="nucleotide sequence ID" value="NZ_CAADJA010000002.1"/>
</dbReference>
<evidence type="ECO:0000256" key="4">
    <source>
        <dbReference type="ARBA" id="ARBA00023163"/>
    </source>
</evidence>
<evidence type="ECO:0000313" key="8">
    <source>
        <dbReference type="Proteomes" id="UP000224974"/>
    </source>
</evidence>
<dbReference type="NCBIfam" id="TIGR02036">
    <property type="entry name" value="dsdC"/>
    <property type="match status" value="1"/>
</dbReference>
<comment type="similarity">
    <text evidence="1">Belongs to the LysR transcriptional regulatory family.</text>
</comment>
<dbReference type="GO" id="GO:0006351">
    <property type="term" value="P:DNA-templated transcription"/>
    <property type="evidence" value="ECO:0007669"/>
    <property type="project" value="TreeGrafter"/>
</dbReference>
<sequence length="317" mass="36331">MYTENNYITANYIAKNKLLNGYQLSKLHTFEVAARHCSFAMAAEELSITPSAVSHRINGLEDELGFKLFQRFHRKIELTAEGQRVFWALKSSLEYLNQEIFEIKNQELTGSLTVYSRPSIAQCWLVPKLATFSELYPSITLNILTGNENVNFRGYGIDLAIYFDDKTPEKLSCQHLMNESIVPVCSPEYAKKFDLCGHPENLKLCTLLHDKQAWGYDTDTDEWSMWARHFGISLEETKRGMGFDRSDLAIIAAINHGGIAMGRKKLVTKRLENNELVSPFPEMEVQCAQRYYISTLSSRECPKINAFIEWLKSEVNE</sequence>
<dbReference type="InterPro" id="IPR058163">
    <property type="entry name" value="LysR-type_TF_proteobact-type"/>
</dbReference>
<dbReference type="InterPro" id="IPR000847">
    <property type="entry name" value="LysR_HTH_N"/>
</dbReference>
<dbReference type="AlphaFoldDB" id="A0A2C6DJI4"/>
<name>A0A2C6DJI4_9GAMM</name>
<dbReference type="GO" id="GO:0043565">
    <property type="term" value="F:sequence-specific DNA binding"/>
    <property type="evidence" value="ECO:0007669"/>
    <property type="project" value="TreeGrafter"/>
</dbReference>
<reference evidence="6" key="1">
    <citation type="submission" date="2017-09" db="EMBL/GenBank/DDBJ databases">
        <title>FDA dAtabase for Regulatory Grade micrObial Sequences (FDA-ARGOS): Supporting development and validation of Infectious Disease Dx tests.</title>
        <authorList>
            <person name="Minogue T."/>
            <person name="Wolcott M."/>
            <person name="Wasieloski L."/>
            <person name="Aguilar W."/>
            <person name="Moore D."/>
            <person name="Tallon L.J."/>
            <person name="Sadzewicz L."/>
            <person name="Ott S."/>
            <person name="Zhao X."/>
            <person name="Nagaraj S."/>
            <person name="Vavikolanu K."/>
            <person name="Aluvathingal J."/>
            <person name="Nadendla S."/>
            <person name="Sichtig H."/>
        </authorList>
    </citation>
    <scope>NUCLEOTIDE SEQUENCE</scope>
    <source>
        <strain evidence="6">FDAARGOS_387</strain>
    </source>
</reference>